<keyword evidence="1" id="KW-0812">Transmembrane</keyword>
<feature type="transmembrane region" description="Helical" evidence="1">
    <location>
        <begin position="51"/>
        <end position="67"/>
    </location>
</feature>
<dbReference type="Proteomes" id="UP000269198">
    <property type="component" value="Unassembled WGS sequence"/>
</dbReference>
<dbReference type="EMBL" id="RJMB01000008">
    <property type="protein sequence ID" value="RNL85098.1"/>
    <property type="molecule type" value="Genomic_DNA"/>
</dbReference>
<reference evidence="2 3" key="1">
    <citation type="submission" date="2018-11" db="EMBL/GenBank/DDBJ databases">
        <title>The genome draft of YIM 96095.</title>
        <authorList>
            <person name="Tang S.-K."/>
            <person name="Chunyu W.-X."/>
            <person name="Feng Y.-Z."/>
        </authorList>
    </citation>
    <scope>NUCLEOTIDE SEQUENCE [LARGE SCALE GENOMIC DNA]</scope>
    <source>
        <strain evidence="2 3">YIM 96095</strain>
    </source>
</reference>
<evidence type="ECO:0000256" key="1">
    <source>
        <dbReference type="SAM" id="Phobius"/>
    </source>
</evidence>
<keyword evidence="3" id="KW-1185">Reference proteome</keyword>
<name>A0A3N0EB93_9ACTN</name>
<protein>
    <submittedName>
        <fullName evidence="2">Uncharacterized protein</fullName>
    </submittedName>
</protein>
<gene>
    <name evidence="2" type="ORF">EFW17_10525</name>
</gene>
<comment type="caution">
    <text evidence="2">The sequence shown here is derived from an EMBL/GenBank/DDBJ whole genome shotgun (WGS) entry which is preliminary data.</text>
</comment>
<evidence type="ECO:0000313" key="2">
    <source>
        <dbReference type="EMBL" id="RNL85098.1"/>
    </source>
</evidence>
<proteinExistence type="predicted"/>
<sequence length="75" mass="8479">MWRDRCRGRDGAPDDPGRVAWGQWEPAAYWLLYVVAFLAALLHWRAGNDELVVVCVVAVLVSVRFIMRTHRGGAV</sequence>
<organism evidence="2 3">
    <name type="scientific">Halostreptopolyspora alba</name>
    <dbReference type="NCBI Taxonomy" id="2487137"/>
    <lineage>
        <taxon>Bacteria</taxon>
        <taxon>Bacillati</taxon>
        <taxon>Actinomycetota</taxon>
        <taxon>Actinomycetes</taxon>
        <taxon>Streptosporangiales</taxon>
        <taxon>Nocardiopsidaceae</taxon>
        <taxon>Halostreptopolyspora</taxon>
    </lineage>
</organism>
<keyword evidence="1" id="KW-1133">Transmembrane helix</keyword>
<evidence type="ECO:0000313" key="3">
    <source>
        <dbReference type="Proteomes" id="UP000269198"/>
    </source>
</evidence>
<accession>A0A3N0EB93</accession>
<feature type="transmembrane region" description="Helical" evidence="1">
    <location>
        <begin position="27"/>
        <end position="45"/>
    </location>
</feature>
<dbReference type="AlphaFoldDB" id="A0A3N0EB93"/>
<keyword evidence="1" id="KW-0472">Membrane</keyword>